<evidence type="ECO:0000256" key="1">
    <source>
        <dbReference type="ARBA" id="ARBA00004651"/>
    </source>
</evidence>
<dbReference type="AlphaFoldDB" id="A0A1S8CZ32"/>
<proteinExistence type="predicted"/>
<feature type="transmembrane region" description="Helical" evidence="6">
    <location>
        <begin position="91"/>
        <end position="110"/>
    </location>
</feature>
<accession>A0A1S8CZ32</accession>
<feature type="transmembrane region" description="Helical" evidence="6">
    <location>
        <begin position="67"/>
        <end position="85"/>
    </location>
</feature>
<feature type="transmembrane region" description="Helical" evidence="6">
    <location>
        <begin position="20"/>
        <end position="39"/>
    </location>
</feature>
<keyword evidence="9" id="KW-1185">Reference proteome</keyword>
<dbReference type="InterPro" id="IPR007895">
    <property type="entry name" value="MASE1"/>
</dbReference>
<feature type="transmembrane region" description="Helical" evidence="6">
    <location>
        <begin position="130"/>
        <end position="154"/>
    </location>
</feature>
<protein>
    <recommendedName>
        <fullName evidence="7">MASE1 domain-containing protein</fullName>
    </recommendedName>
</protein>
<feature type="transmembrane region" description="Helical" evidence="6">
    <location>
        <begin position="45"/>
        <end position="62"/>
    </location>
</feature>
<dbReference type="GO" id="GO:0005886">
    <property type="term" value="C:plasma membrane"/>
    <property type="evidence" value="ECO:0007669"/>
    <property type="project" value="UniProtKB-SubCell"/>
</dbReference>
<evidence type="ECO:0000313" key="8">
    <source>
        <dbReference type="EMBL" id="ONG42125.1"/>
    </source>
</evidence>
<evidence type="ECO:0000256" key="4">
    <source>
        <dbReference type="ARBA" id="ARBA00022989"/>
    </source>
</evidence>
<feature type="transmembrane region" description="Helical" evidence="6">
    <location>
        <begin position="272"/>
        <end position="292"/>
    </location>
</feature>
<keyword evidence="5 6" id="KW-0472">Membrane</keyword>
<name>A0A1S8CZ32_9GAMM</name>
<evidence type="ECO:0000256" key="5">
    <source>
        <dbReference type="ARBA" id="ARBA00023136"/>
    </source>
</evidence>
<evidence type="ECO:0000259" key="7">
    <source>
        <dbReference type="Pfam" id="PF05231"/>
    </source>
</evidence>
<keyword evidence="4 6" id="KW-1133">Transmembrane helix</keyword>
<comment type="caution">
    <text evidence="8">The sequence shown here is derived from an EMBL/GenBank/DDBJ whole genome shotgun (WGS) entry which is preliminary data.</text>
</comment>
<dbReference type="Proteomes" id="UP000192132">
    <property type="component" value="Unassembled WGS sequence"/>
</dbReference>
<reference evidence="8 9" key="1">
    <citation type="submission" date="2016-10" db="EMBL/GenBank/DDBJ databases">
        <title>Draft Genome sequence of Alkanindiges sp. strain H1.</title>
        <authorList>
            <person name="Subhash Y."/>
            <person name="Lee S."/>
        </authorList>
    </citation>
    <scope>NUCLEOTIDE SEQUENCE [LARGE SCALE GENOMIC DNA]</scope>
    <source>
        <strain evidence="8 9">H1</strain>
    </source>
</reference>
<feature type="domain" description="MASE1" evidence="7">
    <location>
        <begin position="20"/>
        <end position="294"/>
    </location>
</feature>
<comment type="subcellular location">
    <subcellularLocation>
        <location evidence="1">Cell membrane</location>
        <topology evidence="1">Multi-pass membrane protein</topology>
    </subcellularLocation>
</comment>
<keyword evidence="2" id="KW-1003">Cell membrane</keyword>
<evidence type="ECO:0000313" key="9">
    <source>
        <dbReference type="Proteomes" id="UP000192132"/>
    </source>
</evidence>
<feature type="transmembrane region" description="Helical" evidence="6">
    <location>
        <begin position="243"/>
        <end position="260"/>
    </location>
</feature>
<evidence type="ECO:0000256" key="3">
    <source>
        <dbReference type="ARBA" id="ARBA00022692"/>
    </source>
</evidence>
<gene>
    <name evidence="8" type="ORF">BKE30_01065</name>
</gene>
<feature type="transmembrane region" description="Helical" evidence="6">
    <location>
        <begin position="160"/>
        <end position="184"/>
    </location>
</feature>
<dbReference type="STRING" id="1907941.BKE30_01065"/>
<dbReference type="EMBL" id="MLCN01000003">
    <property type="protein sequence ID" value="ONG42125.1"/>
    <property type="molecule type" value="Genomic_DNA"/>
</dbReference>
<evidence type="ECO:0000256" key="2">
    <source>
        <dbReference type="ARBA" id="ARBA00022475"/>
    </source>
</evidence>
<feature type="transmembrane region" description="Helical" evidence="6">
    <location>
        <begin position="196"/>
        <end position="214"/>
    </location>
</feature>
<keyword evidence="3 6" id="KW-0812">Transmembrane</keyword>
<dbReference type="Pfam" id="PF05231">
    <property type="entry name" value="MASE1"/>
    <property type="match status" value="1"/>
</dbReference>
<evidence type="ECO:0000256" key="6">
    <source>
        <dbReference type="SAM" id="Phobius"/>
    </source>
</evidence>
<organism evidence="8 9">
    <name type="scientific">Alkanindiges hydrocarboniclasticus</name>
    <dbReference type="NCBI Taxonomy" id="1907941"/>
    <lineage>
        <taxon>Bacteria</taxon>
        <taxon>Pseudomonadati</taxon>
        <taxon>Pseudomonadota</taxon>
        <taxon>Gammaproteobacteria</taxon>
        <taxon>Moraxellales</taxon>
        <taxon>Moraxellaceae</taxon>
        <taxon>Alkanindiges</taxon>
    </lineage>
</organism>
<sequence length="301" mass="33649">MLFTHPENQMLQLQGRRIGIFILAFVLYFMAALYCIYISRQPGSVAAIWYANAIMVMFLQVFAYRDWYIFLLLAALGNICANIVFNDPIGMSLAFIPGNLLEIGLAAYCLRRFIPLRQCIENPLILLQMLSLMLLPIAISASLGALVLTLYGLVPYPEGWLFLFTGSVVGAISIIPMGLLLALYGWQDFIQINQSFTFLMCILLALLIALFGFVYLPDPYIYISATLILVAFIGRFSGTALAVLVYSVIISTLIAMGVFQSSIQGQYMQSDAYLYLPLVMTLLQPLLLAAAMQRIQNLKLW</sequence>